<proteinExistence type="inferred from homology"/>
<evidence type="ECO:0000313" key="6">
    <source>
        <dbReference type="EMBL" id="KAF7238309.1"/>
    </source>
</evidence>
<comment type="subunit">
    <text evidence="5">Part of TORC1 complex. Part of the TORC2 complex.</text>
</comment>
<comment type="caution">
    <text evidence="6">The sequence shown here is derived from an EMBL/GenBank/DDBJ whole genome shotgun (WGS) entry which is preliminary data.</text>
</comment>
<gene>
    <name evidence="6" type="ORF">EG68_11392</name>
</gene>
<keyword evidence="7" id="KW-1185">Reference proteome</keyword>
<keyword evidence="3 5" id="KW-0677">Repeat</keyword>
<keyword evidence="2 4" id="KW-0853">WD repeat</keyword>
<dbReference type="InterPro" id="IPR015943">
    <property type="entry name" value="WD40/YVTN_repeat-like_dom_sf"/>
</dbReference>
<dbReference type="InterPro" id="IPR037588">
    <property type="entry name" value="MLST8"/>
</dbReference>
<accession>A0A8S9YET2</accession>
<dbReference type="GO" id="GO:0031931">
    <property type="term" value="C:TORC1 complex"/>
    <property type="evidence" value="ECO:0007669"/>
    <property type="project" value="UniProtKB-UniRule"/>
</dbReference>
<dbReference type="PROSITE" id="PS50082">
    <property type="entry name" value="WD_REPEATS_2"/>
    <property type="match status" value="1"/>
</dbReference>
<reference evidence="6" key="1">
    <citation type="submission" date="2019-07" db="EMBL/GenBank/DDBJ databases">
        <title>Annotation for the trematode Paragonimus miyazaki's.</title>
        <authorList>
            <person name="Choi Y.-J."/>
        </authorList>
    </citation>
    <scope>NUCLEOTIDE SEQUENCE</scope>
    <source>
        <strain evidence="6">Japan</strain>
    </source>
</reference>
<organism evidence="6 7">
    <name type="scientific">Paragonimus skrjabini miyazakii</name>
    <dbReference type="NCBI Taxonomy" id="59628"/>
    <lineage>
        <taxon>Eukaryota</taxon>
        <taxon>Metazoa</taxon>
        <taxon>Spiralia</taxon>
        <taxon>Lophotrochozoa</taxon>
        <taxon>Platyhelminthes</taxon>
        <taxon>Trematoda</taxon>
        <taxon>Digenea</taxon>
        <taxon>Plagiorchiida</taxon>
        <taxon>Troglotremata</taxon>
        <taxon>Troglotrematidae</taxon>
        <taxon>Paragonimus</taxon>
    </lineage>
</organism>
<dbReference type="InterPro" id="IPR019775">
    <property type="entry name" value="WD40_repeat_CS"/>
</dbReference>
<dbReference type="GO" id="GO:0031929">
    <property type="term" value="P:TOR signaling"/>
    <property type="evidence" value="ECO:0007669"/>
    <property type="project" value="UniProtKB-UniRule"/>
</dbReference>
<evidence type="ECO:0000256" key="2">
    <source>
        <dbReference type="ARBA" id="ARBA00022574"/>
    </source>
</evidence>
<dbReference type="OrthoDB" id="400at2759"/>
<evidence type="ECO:0000313" key="7">
    <source>
        <dbReference type="Proteomes" id="UP000822476"/>
    </source>
</evidence>
<comment type="subcellular location">
    <subcellularLocation>
        <location evidence="5">Cytoplasm</location>
    </subcellularLocation>
</comment>
<dbReference type="PANTHER" id="PTHR19842">
    <property type="entry name" value="G BETA-LIKE PROTEIN GBL"/>
    <property type="match status" value="1"/>
</dbReference>
<sequence length="380" mass="42205">MCIVFHSPSGKFIWNAHCFNSFLKFRSCPTMKGDYDTNLSLATGGFDHVIRMWQPSTGKYLTGFQHNESQVNTLAFSRDGHYLAAGGYGRVRVYDTLGSAIPAVVVSEFSKNVNTLGFNDEGNWMFAGSEDRVAKIIDWRAGGNLWITRVYQASKIDVVLIFALVVSSLLMDNNTTSSINSMLLHRNQHEIVMSTSKGEIIIWDLRNNAGNTICPDPDSGSIHSLSINPDVTSLAAVNSGGQLLVWSLTGDSIWRPVEKVRLRKPYHMFTIQHRCKVHPTYALKVQYSPDSTLLATCGADGKYNLLKTADFSVVTSQKVTASGLYWVWDCAFSADSRFLVTATSDGVARLWNLETGEMPVEYKGHQRAITCMAFRDRSLG</sequence>
<dbReference type="Pfam" id="PF00400">
    <property type="entry name" value="WD40"/>
    <property type="match status" value="4"/>
</dbReference>
<dbReference type="SUPFAM" id="SSF50978">
    <property type="entry name" value="WD40 repeat-like"/>
    <property type="match status" value="1"/>
</dbReference>
<dbReference type="AlphaFoldDB" id="A0A8S9YET2"/>
<comment type="similarity">
    <text evidence="1 5">Belongs to the WD repeat LST8 family.</text>
</comment>
<evidence type="ECO:0000256" key="3">
    <source>
        <dbReference type="ARBA" id="ARBA00022737"/>
    </source>
</evidence>
<dbReference type="PROSITE" id="PS00678">
    <property type="entry name" value="WD_REPEATS_1"/>
    <property type="match status" value="1"/>
</dbReference>
<dbReference type="InterPro" id="IPR001680">
    <property type="entry name" value="WD40_rpt"/>
</dbReference>
<dbReference type="EMBL" id="JTDE01007558">
    <property type="protein sequence ID" value="KAF7238309.1"/>
    <property type="molecule type" value="Genomic_DNA"/>
</dbReference>
<dbReference type="GO" id="GO:0032956">
    <property type="term" value="P:regulation of actin cytoskeleton organization"/>
    <property type="evidence" value="ECO:0007669"/>
    <property type="project" value="TreeGrafter"/>
</dbReference>
<comment type="function">
    <text evidence="5">Subunit of TORC1 and TORC2, which regulate cell growth and survival in response to nutrient and hormonal signals.</text>
</comment>
<evidence type="ECO:0000256" key="4">
    <source>
        <dbReference type="PROSITE-ProRule" id="PRU00221"/>
    </source>
</evidence>
<dbReference type="SMART" id="SM00320">
    <property type="entry name" value="WD40"/>
    <property type="match status" value="7"/>
</dbReference>
<evidence type="ECO:0000256" key="5">
    <source>
        <dbReference type="RuleBase" id="RU369068"/>
    </source>
</evidence>
<dbReference type="GO" id="GO:0005737">
    <property type="term" value="C:cytoplasm"/>
    <property type="evidence" value="ECO:0007669"/>
    <property type="project" value="UniProtKB-SubCell"/>
</dbReference>
<protein>
    <recommendedName>
        <fullName evidence="5">Target of rapamycin complex subunit lst8</fullName>
        <shortName evidence="5">TORC subunit lst8</shortName>
    </recommendedName>
</protein>
<dbReference type="InterPro" id="IPR036322">
    <property type="entry name" value="WD40_repeat_dom_sf"/>
</dbReference>
<name>A0A8S9YET2_9TREM</name>
<dbReference type="GO" id="GO:0031932">
    <property type="term" value="C:TORC2 complex"/>
    <property type="evidence" value="ECO:0007669"/>
    <property type="project" value="UniProtKB-UniRule"/>
</dbReference>
<dbReference type="Gene3D" id="2.130.10.10">
    <property type="entry name" value="YVTN repeat-like/Quinoprotein amine dehydrogenase"/>
    <property type="match status" value="1"/>
</dbReference>
<keyword evidence="5" id="KW-0963">Cytoplasm</keyword>
<dbReference type="Proteomes" id="UP000822476">
    <property type="component" value="Unassembled WGS sequence"/>
</dbReference>
<dbReference type="PANTHER" id="PTHR19842:SF0">
    <property type="entry name" value="TARGET OF RAPAMYCIN COMPLEX SUBUNIT LST8"/>
    <property type="match status" value="1"/>
</dbReference>
<evidence type="ECO:0000256" key="1">
    <source>
        <dbReference type="ARBA" id="ARBA00009890"/>
    </source>
</evidence>
<feature type="repeat" description="WD" evidence="4">
    <location>
        <begin position="331"/>
        <end position="361"/>
    </location>
</feature>